<dbReference type="Proteomes" id="UP001220610">
    <property type="component" value="Chromosome"/>
</dbReference>
<feature type="chain" id="PRO_5042459648" evidence="1">
    <location>
        <begin position="28"/>
        <end position="819"/>
    </location>
</feature>
<dbReference type="InterPro" id="IPR032534">
    <property type="entry name" value="EcxA_zinc-bd"/>
</dbReference>
<organism evidence="5 6">
    <name type="scientific">Candidatus Pseudobacter hemicellulosilyticus</name>
    <dbReference type="NCBI Taxonomy" id="3121375"/>
    <lineage>
        <taxon>Bacteria</taxon>
        <taxon>Pseudomonadati</taxon>
        <taxon>Bacteroidota</taxon>
        <taxon>Chitinophagia</taxon>
        <taxon>Chitinophagales</taxon>
        <taxon>Chitinophagaceae</taxon>
        <taxon>Pseudobacter</taxon>
    </lineage>
</organism>
<evidence type="ECO:0000259" key="3">
    <source>
        <dbReference type="Pfam" id="PF17148"/>
    </source>
</evidence>
<keyword evidence="5" id="KW-0482">Metalloprotease</keyword>
<dbReference type="SUPFAM" id="SSF55486">
    <property type="entry name" value="Metalloproteases ('zincins'), catalytic domain"/>
    <property type="match status" value="1"/>
</dbReference>
<dbReference type="Gene3D" id="3.40.390.10">
    <property type="entry name" value="Collagenase (Catalytic Domain)"/>
    <property type="match status" value="1"/>
</dbReference>
<feature type="domain" description="EcxA zinc-binding" evidence="2">
    <location>
        <begin position="422"/>
        <end position="729"/>
    </location>
</feature>
<dbReference type="CDD" id="cd04276">
    <property type="entry name" value="ZnMc_MMP_like_2"/>
    <property type="match status" value="1"/>
</dbReference>
<keyword evidence="1" id="KW-0732">Signal</keyword>
<name>A0AAJ5WQC4_9BACT</name>
<evidence type="ECO:0000259" key="2">
    <source>
        <dbReference type="Pfam" id="PF16313"/>
    </source>
</evidence>
<dbReference type="PANTHER" id="PTHR38478">
    <property type="entry name" value="PEPTIDASE M1A AND M12B"/>
    <property type="match status" value="1"/>
</dbReference>
<keyword evidence="5" id="KW-0378">Hydrolase</keyword>
<dbReference type="InterPro" id="IPR034032">
    <property type="entry name" value="Zn_MMP-like_bac"/>
</dbReference>
<evidence type="ECO:0000256" key="1">
    <source>
        <dbReference type="SAM" id="SignalP"/>
    </source>
</evidence>
<dbReference type="InterPro" id="IPR033413">
    <property type="entry name" value="DUF5117"/>
</dbReference>
<evidence type="ECO:0000313" key="5">
    <source>
        <dbReference type="EMBL" id="WEK33812.1"/>
    </source>
</evidence>
<reference evidence="5" key="1">
    <citation type="submission" date="2023-03" db="EMBL/GenBank/DDBJ databases">
        <title>Andean soil-derived lignocellulolytic bacterial consortium as a source of novel taxa and putative plastic-active enzymes.</title>
        <authorList>
            <person name="Diaz-Garcia L."/>
            <person name="Chuvochina M."/>
            <person name="Feuerriegel G."/>
            <person name="Bunk B."/>
            <person name="Sproer C."/>
            <person name="Streit W.R."/>
            <person name="Rodriguez L.M."/>
            <person name="Overmann J."/>
            <person name="Jimenez D.J."/>
        </authorList>
    </citation>
    <scope>NUCLEOTIDE SEQUENCE</scope>
    <source>
        <strain evidence="5">MAG 7</strain>
    </source>
</reference>
<evidence type="ECO:0000313" key="6">
    <source>
        <dbReference type="Proteomes" id="UP001220610"/>
    </source>
</evidence>
<dbReference type="Pfam" id="PF17162">
    <property type="entry name" value="DUF5118"/>
    <property type="match status" value="1"/>
</dbReference>
<dbReference type="GO" id="GO:0008237">
    <property type="term" value="F:metallopeptidase activity"/>
    <property type="evidence" value="ECO:0007669"/>
    <property type="project" value="UniProtKB-KW"/>
</dbReference>
<feature type="domain" description="DUF5117" evidence="3">
    <location>
        <begin position="107"/>
        <end position="288"/>
    </location>
</feature>
<sequence length="819" mass="92022">MKMNCQLLLISCLLVFCHNLLPLDSTAQGWVMPKAKDPVKPYEQVVTGEARTSKGFISVHALNNRYLLEVPDSILGRDLFAVNRLVRSAQDWRHPLGGLCSYGNDWIGQTLFRFRKDAGDKLVLEVLSTSERADSSAPYLLDALQQNNLAPVHASFPVKAYGKAGGSSVIDITDYLAADNPIFGYMAELKMFAMPGTFAADRSYITGVRAYPLNLEISSTRTYNAGTAVLSGEYNSSVILLPKEPMRPRHFDDRVGYLAAVTTEYKAFDGQGGIRNKAFIWRWRVEPRPEDLDKYYRGELVEPAKPIVFYIDPATPKKWVSYLIAGVNDWQPAFEKAGFKNAVLAKEVDPADSSFDINDARHNVIVYKAAAMANAMGHSLQDPRSGEMIESHIQWYHSVMEVLYKWYFLQAGAVDTAAQHPAFSDELMGQLIRFVSSHEIGHALGLRHNWGSSSTTTVAQLRDKQWVEAHGHTPSIMDYARFNYVAQPEDSVGRAGIFPRIGDYDQWAIEWGYKLLPEGADAATEKKVLNQRIIEKLNQGERYRFGIGDDPSAKYPDNQREDLGDDAMEAGAYGIRNLQRIRPNLVKWVQAPGQSYDKLEDMYKSLVGQYEWYIKHVTANIGGVVFTPRSTEQAGDVYVLFAKEKQRRAVAFLHKELFLSPEWLKDDFIFQMTKVDFSLVQNLQRNAIKQLLDPKVFEKLRSQEMADPARAYTVEALLEDLASGIFAEWFSGAPVSTNRRMVQNAYINELLALLPVMANLPMAAEATVRQQAKQLLAASRKAAAATKDELTRIHLEGIARKLEEGIVVPLKQAENLRGE</sequence>
<dbReference type="Pfam" id="PF17148">
    <property type="entry name" value="DUF5117"/>
    <property type="match status" value="1"/>
</dbReference>
<feature type="signal peptide" evidence="1">
    <location>
        <begin position="1"/>
        <end position="27"/>
    </location>
</feature>
<dbReference type="AlphaFoldDB" id="A0AAJ5WQC4"/>
<proteinExistence type="predicted"/>
<dbReference type="Pfam" id="PF16313">
    <property type="entry name" value="DUF4953"/>
    <property type="match status" value="1"/>
</dbReference>
<evidence type="ECO:0000259" key="4">
    <source>
        <dbReference type="Pfam" id="PF17162"/>
    </source>
</evidence>
<accession>A0AAJ5WQC4</accession>
<protein>
    <submittedName>
        <fullName evidence="5">Zinc-dependent metalloprotease</fullName>
    </submittedName>
</protein>
<keyword evidence="5" id="KW-0645">Protease</keyword>
<dbReference type="InterPro" id="IPR033428">
    <property type="entry name" value="DUF5118"/>
</dbReference>
<dbReference type="EMBL" id="CP119311">
    <property type="protein sequence ID" value="WEK33812.1"/>
    <property type="molecule type" value="Genomic_DNA"/>
</dbReference>
<gene>
    <name evidence="5" type="ORF">P0Y53_15070</name>
</gene>
<dbReference type="PANTHER" id="PTHR38478:SF1">
    <property type="entry name" value="ZINC DEPENDENT METALLOPROTEASE DOMAIN LIPOPROTEIN"/>
    <property type="match status" value="1"/>
</dbReference>
<dbReference type="InterPro" id="IPR024079">
    <property type="entry name" value="MetalloPept_cat_dom_sf"/>
</dbReference>
<feature type="domain" description="DUF5118" evidence="4">
    <location>
        <begin position="40"/>
        <end position="87"/>
    </location>
</feature>